<dbReference type="Proteomes" id="UP000191522">
    <property type="component" value="Unassembled WGS sequence"/>
</dbReference>
<name>A0A1V6PL89_PENDC</name>
<keyword evidence="3" id="KW-1185">Reference proteome</keyword>
<feature type="compositionally biased region" description="Polar residues" evidence="1">
    <location>
        <begin position="671"/>
        <end position="682"/>
    </location>
</feature>
<comment type="caution">
    <text evidence="2">The sequence shown here is derived from an EMBL/GenBank/DDBJ whole genome shotgun (WGS) entry which is preliminary data.</text>
</comment>
<feature type="compositionally biased region" description="Low complexity" evidence="1">
    <location>
        <begin position="419"/>
        <end position="435"/>
    </location>
</feature>
<dbReference type="OrthoDB" id="5408998at2759"/>
<gene>
    <name evidence="2" type="ORF">PENDEC_c002G04166</name>
</gene>
<feature type="compositionally biased region" description="Basic and acidic residues" evidence="1">
    <location>
        <begin position="550"/>
        <end position="594"/>
    </location>
</feature>
<dbReference type="OMA" id="QAQKYGE"/>
<feature type="compositionally biased region" description="Basic and acidic residues" evidence="1">
    <location>
        <begin position="707"/>
        <end position="723"/>
    </location>
</feature>
<proteinExistence type="predicted"/>
<feature type="compositionally biased region" description="Low complexity" evidence="1">
    <location>
        <begin position="462"/>
        <end position="482"/>
    </location>
</feature>
<accession>A0A1V6PL89</accession>
<dbReference type="AlphaFoldDB" id="A0A1V6PL89"/>
<protein>
    <submittedName>
        <fullName evidence="2">Uncharacterized protein</fullName>
    </submittedName>
</protein>
<evidence type="ECO:0000313" key="3">
    <source>
        <dbReference type="Proteomes" id="UP000191522"/>
    </source>
</evidence>
<dbReference type="STRING" id="69771.A0A1V6PL89"/>
<feature type="region of interest" description="Disordered" evidence="1">
    <location>
        <begin position="525"/>
        <end position="723"/>
    </location>
</feature>
<organism evidence="2 3">
    <name type="scientific">Penicillium decumbens</name>
    <dbReference type="NCBI Taxonomy" id="69771"/>
    <lineage>
        <taxon>Eukaryota</taxon>
        <taxon>Fungi</taxon>
        <taxon>Dikarya</taxon>
        <taxon>Ascomycota</taxon>
        <taxon>Pezizomycotina</taxon>
        <taxon>Eurotiomycetes</taxon>
        <taxon>Eurotiomycetidae</taxon>
        <taxon>Eurotiales</taxon>
        <taxon>Aspergillaceae</taxon>
        <taxon>Penicillium</taxon>
    </lineage>
</organism>
<evidence type="ECO:0000313" key="2">
    <source>
        <dbReference type="EMBL" id="OQD77789.1"/>
    </source>
</evidence>
<feature type="compositionally biased region" description="Pro residues" evidence="1">
    <location>
        <begin position="386"/>
        <end position="395"/>
    </location>
</feature>
<feature type="compositionally biased region" description="Basic residues" evidence="1">
    <location>
        <begin position="595"/>
        <end position="607"/>
    </location>
</feature>
<sequence>MEEEEAPPPYSATDPLNALADRNGNPPQAAIPLRENAQPQEAGSSRLAEQPGSAASSVVPIHFTSAVTYFEQRPPTVIDSSRELLHHHMTIYPRSQAKDFPRRPRCWNAHFDEITQQDWDTFLRYLFPSQLGLAAASQHLPRQLRAEIQRDRKDRPQETDEQRHARIAAVVDEWNQCLFEPRAARIVFVYVGESDAAPTSALCPRCYPAATKATQSTGTTASVEGPWAVDTNAPSPVAGQHTPSPDSWNGPHFSPFANVQPHMPFGTPYGIPPFAALGAHNGQPPQYYPQPPPPPGVAPWQWQPWGYTPPQFGPSGTSKSGALGWISNITSQAQKYGERFAEQAQHYGDQISAQAMHYGRQVEEQAMAHGRWLEDQARLNGRKPSAYPPGYPTGYPPACNGRLPWSPTQTGQPVGVAYSPSTPTSHTSNTTPVHSTETRPQPQPQPQPLTDGKPLERSRRASISSVSSDSSFSSIDSLSTTSDLETSDLATVRTQLLSLHDRHDCTLYEAAVDLRRQLSLLEDSRREARTSGRNWRHGRQQQGSETDSSDWGRWESPEQQQRDVAERRAMKEEMRATRKAFRDIVRRAREEQRDKRRARKNRLRHVRPASENNKPEDEILLDGRMANLALGGPIFPPAESQKEPMAQAFRPQHTPLRSDASSEVSVPGAINTPSSVSQTSLHDSPVVAPDKKSKLKQMLKSRNAKKQQKERDADNDKSKKDSN</sequence>
<evidence type="ECO:0000256" key="1">
    <source>
        <dbReference type="SAM" id="MobiDB-lite"/>
    </source>
</evidence>
<dbReference type="EMBL" id="MDYL01000002">
    <property type="protein sequence ID" value="OQD77789.1"/>
    <property type="molecule type" value="Genomic_DNA"/>
</dbReference>
<reference evidence="3" key="1">
    <citation type="journal article" date="2017" name="Nat. Microbiol.">
        <title>Global analysis of biosynthetic gene clusters reveals vast potential of secondary metabolite production in Penicillium species.</title>
        <authorList>
            <person name="Nielsen J.C."/>
            <person name="Grijseels S."/>
            <person name="Prigent S."/>
            <person name="Ji B."/>
            <person name="Dainat J."/>
            <person name="Nielsen K.F."/>
            <person name="Frisvad J.C."/>
            <person name="Workman M."/>
            <person name="Nielsen J."/>
        </authorList>
    </citation>
    <scope>NUCLEOTIDE SEQUENCE [LARGE SCALE GENOMIC DNA]</scope>
    <source>
        <strain evidence="3">IBT 11843</strain>
    </source>
</reference>
<feature type="region of interest" description="Disordered" evidence="1">
    <location>
        <begin position="1"/>
        <end position="55"/>
    </location>
</feature>
<feature type="compositionally biased region" description="Basic residues" evidence="1">
    <location>
        <begin position="693"/>
        <end position="706"/>
    </location>
</feature>
<feature type="region of interest" description="Disordered" evidence="1">
    <location>
        <begin position="380"/>
        <end position="482"/>
    </location>
</feature>